<feature type="compositionally biased region" description="Polar residues" evidence="1">
    <location>
        <begin position="56"/>
        <end position="79"/>
    </location>
</feature>
<keyword evidence="3" id="KW-1185">Reference proteome</keyword>
<protein>
    <submittedName>
        <fullName evidence="2">Uncharacterized protein</fullName>
    </submittedName>
</protein>
<name>A0A5B7I8N2_PORTR</name>
<gene>
    <name evidence="2" type="ORF">E2C01_076404</name>
</gene>
<dbReference type="EMBL" id="VSRR010057965">
    <property type="protein sequence ID" value="MPC81771.1"/>
    <property type="molecule type" value="Genomic_DNA"/>
</dbReference>
<accession>A0A5B7I8N2</accession>
<dbReference type="AlphaFoldDB" id="A0A5B7I8N2"/>
<feature type="region of interest" description="Disordered" evidence="1">
    <location>
        <begin position="1"/>
        <end position="79"/>
    </location>
</feature>
<sequence length="79" mass="8964">MEPRLNTQADKPLSPSEHEPRDARTQPAKSKKQQSISNQQRVERWGGRSQSEKYTHPTSVPSQDLSALNGQYSTFSPIR</sequence>
<proteinExistence type="predicted"/>
<evidence type="ECO:0000313" key="2">
    <source>
        <dbReference type="EMBL" id="MPC81771.1"/>
    </source>
</evidence>
<organism evidence="2 3">
    <name type="scientific">Portunus trituberculatus</name>
    <name type="common">Swimming crab</name>
    <name type="synonym">Neptunus trituberculatus</name>
    <dbReference type="NCBI Taxonomy" id="210409"/>
    <lineage>
        <taxon>Eukaryota</taxon>
        <taxon>Metazoa</taxon>
        <taxon>Ecdysozoa</taxon>
        <taxon>Arthropoda</taxon>
        <taxon>Crustacea</taxon>
        <taxon>Multicrustacea</taxon>
        <taxon>Malacostraca</taxon>
        <taxon>Eumalacostraca</taxon>
        <taxon>Eucarida</taxon>
        <taxon>Decapoda</taxon>
        <taxon>Pleocyemata</taxon>
        <taxon>Brachyura</taxon>
        <taxon>Eubrachyura</taxon>
        <taxon>Portunoidea</taxon>
        <taxon>Portunidae</taxon>
        <taxon>Portuninae</taxon>
        <taxon>Portunus</taxon>
    </lineage>
</organism>
<evidence type="ECO:0000313" key="3">
    <source>
        <dbReference type="Proteomes" id="UP000324222"/>
    </source>
</evidence>
<dbReference type="Proteomes" id="UP000324222">
    <property type="component" value="Unassembled WGS sequence"/>
</dbReference>
<reference evidence="2 3" key="1">
    <citation type="submission" date="2019-05" db="EMBL/GenBank/DDBJ databases">
        <title>Another draft genome of Portunus trituberculatus and its Hox gene families provides insights of decapod evolution.</title>
        <authorList>
            <person name="Jeong J.-H."/>
            <person name="Song I."/>
            <person name="Kim S."/>
            <person name="Choi T."/>
            <person name="Kim D."/>
            <person name="Ryu S."/>
            <person name="Kim W."/>
        </authorList>
    </citation>
    <scope>NUCLEOTIDE SEQUENCE [LARGE SCALE GENOMIC DNA]</scope>
    <source>
        <tissue evidence="2">Muscle</tissue>
    </source>
</reference>
<evidence type="ECO:0000256" key="1">
    <source>
        <dbReference type="SAM" id="MobiDB-lite"/>
    </source>
</evidence>
<feature type="compositionally biased region" description="Basic and acidic residues" evidence="1">
    <location>
        <begin position="41"/>
        <end position="55"/>
    </location>
</feature>
<comment type="caution">
    <text evidence="2">The sequence shown here is derived from an EMBL/GenBank/DDBJ whole genome shotgun (WGS) entry which is preliminary data.</text>
</comment>